<dbReference type="GO" id="GO:0008360">
    <property type="term" value="P:regulation of cell shape"/>
    <property type="evidence" value="ECO:0007669"/>
    <property type="project" value="UniProtKB-KW"/>
</dbReference>
<reference evidence="14 15" key="1">
    <citation type="submission" date="2017-12" db="EMBL/GenBank/DDBJ databases">
        <title>The whole genome sequence of the Acidipropionibacterium virtanenii sp. nov. type strain JS278.</title>
        <authorList>
            <person name="Laine P."/>
            <person name="Deptula P."/>
            <person name="Varmanen P."/>
            <person name="Auvinen P."/>
        </authorList>
    </citation>
    <scope>NUCLEOTIDE SEQUENCE [LARGE SCALE GENOMIC DNA]</scope>
    <source>
        <strain evidence="14 15">JS278</strain>
    </source>
</reference>
<dbReference type="NCBIfam" id="TIGR01133">
    <property type="entry name" value="murG"/>
    <property type="match status" value="1"/>
</dbReference>
<evidence type="ECO:0000256" key="1">
    <source>
        <dbReference type="ARBA" id="ARBA00022475"/>
    </source>
</evidence>
<feature type="binding site" evidence="10">
    <location>
        <position position="300"/>
    </location>
    <ligand>
        <name>UDP-N-acetyl-alpha-D-glucosamine</name>
        <dbReference type="ChEBI" id="CHEBI:57705"/>
    </ligand>
</feature>
<comment type="similarity">
    <text evidence="10">Belongs to the glycosyltransferase 28 family. MurG subfamily.</text>
</comment>
<proteinExistence type="inferred from homology"/>
<feature type="domain" description="Glycosyltransferase family 28 N-terminal" evidence="12">
    <location>
        <begin position="4"/>
        <end position="143"/>
    </location>
</feature>
<comment type="pathway">
    <text evidence="10">Cell wall biogenesis; peptidoglycan biosynthesis.</text>
</comment>
<dbReference type="Pfam" id="PF03033">
    <property type="entry name" value="Glyco_transf_28"/>
    <property type="match status" value="1"/>
</dbReference>
<dbReference type="KEGG" id="acij:JS278_02040"/>
<keyword evidence="5 10" id="KW-0133">Cell shape</keyword>
<dbReference type="Gene3D" id="3.40.50.2000">
    <property type="entry name" value="Glycogen Phosphorylase B"/>
    <property type="match status" value="2"/>
</dbReference>
<dbReference type="CDD" id="cd03785">
    <property type="entry name" value="GT28_MurG"/>
    <property type="match status" value="1"/>
</dbReference>
<protein>
    <recommendedName>
        <fullName evidence="10">UDP-N-acetylglucosamine--N-acetylmuramyl-(pentapeptide) pyrophosphoryl-undecaprenol N-acetylglucosamine transferase</fullName>
        <ecNumber evidence="10">2.4.1.227</ecNumber>
    </recommendedName>
    <alternativeName>
        <fullName evidence="10">Undecaprenyl-PP-MurNAc-pentapeptide-UDPGlcNAc GlcNAc transferase</fullName>
    </alternativeName>
</protein>
<evidence type="ECO:0000256" key="11">
    <source>
        <dbReference type="SAM" id="MobiDB-lite"/>
    </source>
</evidence>
<dbReference type="GO" id="GO:0005975">
    <property type="term" value="P:carbohydrate metabolic process"/>
    <property type="evidence" value="ECO:0007669"/>
    <property type="project" value="InterPro"/>
</dbReference>
<feature type="compositionally biased region" description="Basic and acidic residues" evidence="11">
    <location>
        <begin position="367"/>
        <end position="384"/>
    </location>
</feature>
<dbReference type="PANTHER" id="PTHR21015:SF22">
    <property type="entry name" value="GLYCOSYLTRANSFERASE"/>
    <property type="match status" value="1"/>
</dbReference>
<evidence type="ECO:0000256" key="3">
    <source>
        <dbReference type="ARBA" id="ARBA00022676"/>
    </source>
</evidence>
<dbReference type="GO" id="GO:0009252">
    <property type="term" value="P:peptidoglycan biosynthetic process"/>
    <property type="evidence" value="ECO:0007669"/>
    <property type="project" value="UniProtKB-UniRule"/>
</dbReference>
<keyword evidence="4 10" id="KW-0808">Transferase</keyword>
<evidence type="ECO:0000256" key="7">
    <source>
        <dbReference type="ARBA" id="ARBA00023136"/>
    </source>
</evidence>
<evidence type="ECO:0000256" key="5">
    <source>
        <dbReference type="ARBA" id="ARBA00022960"/>
    </source>
</evidence>
<comment type="catalytic activity">
    <reaction evidence="10">
        <text>di-trans,octa-cis-undecaprenyl diphospho-N-acetyl-alpha-D-muramoyl-L-alanyl-D-glutamyl-meso-2,6-diaminopimeloyl-D-alanyl-D-alanine + UDP-N-acetyl-alpha-D-glucosamine = di-trans,octa-cis-undecaprenyl diphospho-[N-acetyl-alpha-D-glucosaminyl-(1-&gt;4)]-N-acetyl-alpha-D-muramoyl-L-alanyl-D-glutamyl-meso-2,6-diaminopimeloyl-D-alanyl-D-alanine + UDP + H(+)</text>
        <dbReference type="Rhea" id="RHEA:31227"/>
        <dbReference type="ChEBI" id="CHEBI:15378"/>
        <dbReference type="ChEBI" id="CHEBI:57705"/>
        <dbReference type="ChEBI" id="CHEBI:58223"/>
        <dbReference type="ChEBI" id="CHEBI:61387"/>
        <dbReference type="ChEBI" id="CHEBI:61388"/>
        <dbReference type="EC" id="2.4.1.227"/>
    </reaction>
</comment>
<evidence type="ECO:0000256" key="10">
    <source>
        <dbReference type="HAMAP-Rule" id="MF_00033"/>
    </source>
</evidence>
<keyword evidence="6 10" id="KW-0573">Peptidoglycan synthesis</keyword>
<dbReference type="Proteomes" id="UP000251995">
    <property type="component" value="Chromosome"/>
</dbReference>
<dbReference type="InterPro" id="IPR007235">
    <property type="entry name" value="Glyco_trans_28_C"/>
</dbReference>
<dbReference type="InterPro" id="IPR006009">
    <property type="entry name" value="GlcNAc_MurG"/>
</dbReference>
<keyword evidence="1 10" id="KW-1003">Cell membrane</keyword>
<keyword evidence="9 10" id="KW-0961">Cell wall biogenesis/degradation</keyword>
<evidence type="ECO:0000259" key="13">
    <source>
        <dbReference type="Pfam" id="PF04101"/>
    </source>
</evidence>
<dbReference type="InterPro" id="IPR004276">
    <property type="entry name" value="GlycoTrans_28_N"/>
</dbReference>
<feature type="domain" description="Glycosyl transferase family 28 C-terminal" evidence="13">
    <location>
        <begin position="195"/>
        <end position="345"/>
    </location>
</feature>
<keyword evidence="15" id="KW-1185">Reference proteome</keyword>
<keyword evidence="7 10" id="KW-0472">Membrane</keyword>
<dbReference type="GO" id="GO:0050511">
    <property type="term" value="F:undecaprenyldiphospho-muramoylpentapeptide beta-N-acetylglucosaminyltransferase activity"/>
    <property type="evidence" value="ECO:0007669"/>
    <property type="project" value="UniProtKB-UniRule"/>
</dbReference>
<evidence type="ECO:0000313" key="14">
    <source>
        <dbReference type="EMBL" id="AXE39193.1"/>
    </source>
</evidence>
<feature type="binding site" evidence="10">
    <location>
        <position position="125"/>
    </location>
    <ligand>
        <name>UDP-N-acetyl-alpha-D-glucosamine</name>
        <dbReference type="ChEBI" id="CHEBI:57705"/>
    </ligand>
</feature>
<dbReference type="GO" id="GO:0071555">
    <property type="term" value="P:cell wall organization"/>
    <property type="evidence" value="ECO:0007669"/>
    <property type="project" value="UniProtKB-KW"/>
</dbReference>
<comment type="function">
    <text evidence="10">Cell wall formation. Catalyzes the transfer of a GlcNAc subunit on undecaprenyl-pyrophosphoryl-MurNAc-pentapeptide (lipid intermediate I) to form undecaprenyl-pyrophosphoryl-MurNAc-(pentapeptide)GlcNAc (lipid intermediate II).</text>
</comment>
<dbReference type="GO" id="GO:0051991">
    <property type="term" value="F:UDP-N-acetyl-D-glucosamine:N-acetylmuramoyl-L-alanyl-D-glutamyl-meso-2,6-diaminopimelyl-D-alanyl-D-alanine-diphosphoundecaprenol 4-beta-N-acetylglucosaminlytransferase activity"/>
    <property type="evidence" value="ECO:0007669"/>
    <property type="project" value="RHEA"/>
</dbReference>
<organism evidence="14 15">
    <name type="scientific">Acidipropionibacterium virtanenii</name>
    <dbReference type="NCBI Taxonomy" id="2057246"/>
    <lineage>
        <taxon>Bacteria</taxon>
        <taxon>Bacillati</taxon>
        <taxon>Actinomycetota</taxon>
        <taxon>Actinomycetes</taxon>
        <taxon>Propionibacteriales</taxon>
        <taxon>Propionibacteriaceae</taxon>
        <taxon>Acidipropionibacterium</taxon>
    </lineage>
</organism>
<accession>A0A344UV95</accession>
<dbReference type="EMBL" id="CP025198">
    <property type="protein sequence ID" value="AXE39193.1"/>
    <property type="molecule type" value="Genomic_DNA"/>
</dbReference>
<gene>
    <name evidence="10 14" type="primary">murG</name>
    <name evidence="14" type="ORF">JS278_02040</name>
</gene>
<evidence type="ECO:0000256" key="2">
    <source>
        <dbReference type="ARBA" id="ARBA00022618"/>
    </source>
</evidence>
<keyword evidence="2 10" id="KW-0132">Cell division</keyword>
<comment type="subcellular location">
    <subcellularLocation>
        <location evidence="10">Cell membrane</location>
        <topology evidence="10">Peripheral membrane protein</topology>
        <orientation evidence="10">Cytoplasmic side</orientation>
    </subcellularLocation>
</comment>
<dbReference type="RefSeq" id="WP_114045108.1">
    <property type="nucleotide sequence ID" value="NZ_CP025198.1"/>
</dbReference>
<feature type="binding site" evidence="10">
    <location>
        <begin position="11"/>
        <end position="13"/>
    </location>
    <ligand>
        <name>UDP-N-acetyl-alpha-D-glucosamine</name>
        <dbReference type="ChEBI" id="CHEBI:57705"/>
    </ligand>
</feature>
<dbReference type="HAMAP" id="MF_00033">
    <property type="entry name" value="MurG"/>
    <property type="match status" value="1"/>
</dbReference>
<feature type="binding site" evidence="10">
    <location>
        <position position="162"/>
    </location>
    <ligand>
        <name>UDP-N-acetyl-alpha-D-glucosamine</name>
        <dbReference type="ChEBI" id="CHEBI:57705"/>
    </ligand>
</feature>
<evidence type="ECO:0000256" key="6">
    <source>
        <dbReference type="ARBA" id="ARBA00022984"/>
    </source>
</evidence>
<evidence type="ECO:0000256" key="9">
    <source>
        <dbReference type="ARBA" id="ARBA00023316"/>
    </source>
</evidence>
<feature type="binding site" evidence="10">
    <location>
        <position position="202"/>
    </location>
    <ligand>
        <name>UDP-N-acetyl-alpha-D-glucosamine</name>
        <dbReference type="ChEBI" id="CHEBI:57705"/>
    </ligand>
</feature>
<dbReference type="PANTHER" id="PTHR21015">
    <property type="entry name" value="UDP-N-ACETYLGLUCOSAMINE--N-ACETYLMURAMYL-(PENTAPEPTIDE) PYROPHOSPHORYL-UNDECAPRENOL N-ACETYLGLUCOSAMINE TRANSFERASE 1"/>
    <property type="match status" value="1"/>
</dbReference>
<dbReference type="UniPathway" id="UPA00219"/>
<dbReference type="AlphaFoldDB" id="A0A344UV95"/>
<evidence type="ECO:0000256" key="8">
    <source>
        <dbReference type="ARBA" id="ARBA00023306"/>
    </source>
</evidence>
<evidence type="ECO:0000313" key="15">
    <source>
        <dbReference type="Proteomes" id="UP000251995"/>
    </source>
</evidence>
<dbReference type="OrthoDB" id="9808936at2"/>
<comment type="caution">
    <text evidence="10">Lacks conserved residue(s) required for the propagation of feature annotation.</text>
</comment>
<name>A0A344UV95_9ACTN</name>
<dbReference type="EC" id="2.4.1.227" evidence="10"/>
<keyword evidence="3 10" id="KW-0328">Glycosyltransferase</keyword>
<keyword evidence="8 10" id="KW-0131">Cell cycle</keyword>
<sequence length="384" mass="39836">MVNVVLAGGGTAGHTSPLIATAQALARHPDLGHLSCIGTPKGLEGRVIPEAGLVLDMIDPVPLPRSLSVDLLKVPGHLRRAVQQAADVLRRRQADVLVGFGGYVSMPAYLAARKAQVPVVIHEQNAVPGLANKVAARFATQVAAAFPDTPLPGARFIGMPLREGITRLATMTLPERAEATRAARLRFGLDADRPTLLVSGGSQGAVAINEAVVAARDRLLAEGVQILHILGPRNIGAATAIADPTTGASWKPLDYVDDMPAAYLTADLMVARSGAGTVVETAVAGVPAIYVPLPHGNGEQARNARSVVEAGGGVLVPNAELDAARLLRETERIHRPEELAAMAAAGRGLMPADSAERLAALVLGAADRSRTPRPVPKEDPDGTA</sequence>
<dbReference type="GO" id="GO:0005886">
    <property type="term" value="C:plasma membrane"/>
    <property type="evidence" value="ECO:0007669"/>
    <property type="project" value="UniProtKB-SubCell"/>
</dbReference>
<dbReference type="Pfam" id="PF04101">
    <property type="entry name" value="Glyco_tran_28_C"/>
    <property type="match status" value="1"/>
</dbReference>
<dbReference type="GO" id="GO:0051301">
    <property type="term" value="P:cell division"/>
    <property type="evidence" value="ECO:0007669"/>
    <property type="project" value="UniProtKB-KW"/>
</dbReference>
<evidence type="ECO:0000256" key="4">
    <source>
        <dbReference type="ARBA" id="ARBA00022679"/>
    </source>
</evidence>
<evidence type="ECO:0000259" key="12">
    <source>
        <dbReference type="Pfam" id="PF03033"/>
    </source>
</evidence>
<dbReference type="SUPFAM" id="SSF53756">
    <property type="entry name" value="UDP-Glycosyltransferase/glycogen phosphorylase"/>
    <property type="match status" value="1"/>
</dbReference>
<feature type="region of interest" description="Disordered" evidence="11">
    <location>
        <begin position="364"/>
        <end position="384"/>
    </location>
</feature>